<reference evidence="7" key="1">
    <citation type="submission" date="2018-03" db="EMBL/GenBank/DDBJ databases">
        <authorList>
            <person name="Guldener U."/>
        </authorList>
    </citation>
    <scope>NUCLEOTIDE SEQUENCE</scope>
</reference>
<gene>
    <name evidence="7" type="ORF">DNG_04924</name>
</gene>
<comment type="similarity">
    <text evidence="2">Belongs to the TAF9 family.</text>
</comment>
<protein>
    <submittedName>
        <fullName evidence="7">Related to TFIID and SAGA subunit</fullName>
    </submittedName>
</protein>
<feature type="compositionally biased region" description="Low complexity" evidence="6">
    <location>
        <begin position="15"/>
        <end position="57"/>
    </location>
</feature>
<dbReference type="Gene3D" id="1.10.20.10">
    <property type="entry name" value="Histone, subunit A"/>
    <property type="match status" value="1"/>
</dbReference>
<feature type="region of interest" description="Disordered" evidence="6">
    <location>
        <begin position="229"/>
        <end position="261"/>
    </location>
</feature>
<organism evidence="7 8">
    <name type="scientific">Cephalotrichum gorgonifer</name>
    <dbReference type="NCBI Taxonomy" id="2041049"/>
    <lineage>
        <taxon>Eukaryota</taxon>
        <taxon>Fungi</taxon>
        <taxon>Dikarya</taxon>
        <taxon>Ascomycota</taxon>
        <taxon>Pezizomycotina</taxon>
        <taxon>Sordariomycetes</taxon>
        <taxon>Hypocreomycetidae</taxon>
        <taxon>Microascales</taxon>
        <taxon>Microascaceae</taxon>
        <taxon>Cephalotrichum</taxon>
    </lineage>
</organism>
<keyword evidence="3" id="KW-0805">Transcription regulation</keyword>
<dbReference type="GO" id="GO:0000124">
    <property type="term" value="C:SAGA complex"/>
    <property type="evidence" value="ECO:0007669"/>
    <property type="project" value="TreeGrafter"/>
</dbReference>
<evidence type="ECO:0000256" key="5">
    <source>
        <dbReference type="ARBA" id="ARBA00023242"/>
    </source>
</evidence>
<comment type="caution">
    <text evidence="7">The sequence shown here is derived from an EMBL/GenBank/DDBJ whole genome shotgun (WGS) entry which is preliminary data.</text>
</comment>
<dbReference type="EMBL" id="ONZQ02000006">
    <property type="protein sequence ID" value="SPO02251.1"/>
    <property type="molecule type" value="Genomic_DNA"/>
</dbReference>
<comment type="subcellular location">
    <subcellularLocation>
        <location evidence="1">Nucleus</location>
    </subcellularLocation>
</comment>
<evidence type="ECO:0000256" key="4">
    <source>
        <dbReference type="ARBA" id="ARBA00023163"/>
    </source>
</evidence>
<evidence type="ECO:0000256" key="1">
    <source>
        <dbReference type="ARBA" id="ARBA00004123"/>
    </source>
</evidence>
<dbReference type="CDD" id="cd07979">
    <property type="entry name" value="HFD_TAF9"/>
    <property type="match status" value="1"/>
</dbReference>
<evidence type="ECO:0000313" key="8">
    <source>
        <dbReference type="Proteomes" id="UP001187682"/>
    </source>
</evidence>
<evidence type="ECO:0000256" key="3">
    <source>
        <dbReference type="ARBA" id="ARBA00023015"/>
    </source>
</evidence>
<dbReference type="PANTHER" id="PTHR48068:SF4">
    <property type="entry name" value="TATA-BOX BINDING PROTEIN ASSOCIATED FACTOR 9"/>
    <property type="match status" value="1"/>
</dbReference>
<dbReference type="SUPFAM" id="SSF47113">
    <property type="entry name" value="Histone-fold"/>
    <property type="match status" value="1"/>
</dbReference>
<dbReference type="Pfam" id="PF02291">
    <property type="entry name" value="TFIID-31kDa"/>
    <property type="match status" value="1"/>
</dbReference>
<evidence type="ECO:0000256" key="2">
    <source>
        <dbReference type="ARBA" id="ARBA00007646"/>
    </source>
</evidence>
<dbReference type="InterPro" id="IPR009072">
    <property type="entry name" value="Histone-fold"/>
</dbReference>
<keyword evidence="5" id="KW-0539">Nucleus</keyword>
<proteinExistence type="inferred from homology"/>
<accession>A0AAE8SV18</accession>
<dbReference type="Proteomes" id="UP001187682">
    <property type="component" value="Unassembled WGS sequence"/>
</dbReference>
<dbReference type="GO" id="GO:0016251">
    <property type="term" value="F:RNA polymerase II general transcription initiation factor activity"/>
    <property type="evidence" value="ECO:0007669"/>
    <property type="project" value="TreeGrafter"/>
</dbReference>
<sequence length="261" mass="27398">MSSAAPQTNGVPGASQSTQPTQPTTDSQPTQPTALQPSQQQRAAPAPQTPASTASASRPRDARMLELLLTSQGVTSYESRVPLLLMDFAYRHTSSILNDALHLSVDPHTTAAGARASSTSGATATLIGPDATVSANAVRLAIASRQGYQFRGGNAAGGISKEWLQELAKERNKVGLPRVPPNEWAVRLPSERFVLSGLSWGLRDVLAGGEDDEDEDEEMEDVAMDGIAAPAVEDVGGEDVEGGTIDDVFGDEMDEDDQATA</sequence>
<dbReference type="InterPro" id="IPR051431">
    <property type="entry name" value="TFIID_subunit_9"/>
</dbReference>
<dbReference type="InterPro" id="IPR003162">
    <property type="entry name" value="TFIID-31"/>
</dbReference>
<dbReference type="GO" id="GO:0003713">
    <property type="term" value="F:transcription coactivator activity"/>
    <property type="evidence" value="ECO:0007669"/>
    <property type="project" value="TreeGrafter"/>
</dbReference>
<keyword evidence="8" id="KW-1185">Reference proteome</keyword>
<evidence type="ECO:0000256" key="6">
    <source>
        <dbReference type="SAM" id="MobiDB-lite"/>
    </source>
</evidence>
<dbReference type="GO" id="GO:0051123">
    <property type="term" value="P:RNA polymerase II preinitiation complex assembly"/>
    <property type="evidence" value="ECO:0007669"/>
    <property type="project" value="TreeGrafter"/>
</dbReference>
<dbReference type="FunFam" id="1.10.20.10:FF:000069">
    <property type="entry name" value="Transcription initiation factor TFIID subunit"/>
    <property type="match status" value="1"/>
</dbReference>
<keyword evidence="4" id="KW-0804">Transcription</keyword>
<dbReference type="AlphaFoldDB" id="A0AAE8SV18"/>
<feature type="compositionally biased region" description="Acidic residues" evidence="6">
    <location>
        <begin position="248"/>
        <end position="261"/>
    </location>
</feature>
<name>A0AAE8SV18_9PEZI</name>
<feature type="compositionally biased region" description="Polar residues" evidence="6">
    <location>
        <begin position="1"/>
        <end position="10"/>
    </location>
</feature>
<dbReference type="GO" id="GO:0005669">
    <property type="term" value="C:transcription factor TFIID complex"/>
    <property type="evidence" value="ECO:0007669"/>
    <property type="project" value="TreeGrafter"/>
</dbReference>
<dbReference type="PANTHER" id="PTHR48068">
    <property type="entry name" value="TAF9 RNA POLYMERASE II, TATA BOX-BINDING PROTEIN (TBP)-ASSOCIATED FACTOR"/>
    <property type="match status" value="1"/>
</dbReference>
<dbReference type="GO" id="GO:0046982">
    <property type="term" value="F:protein heterodimerization activity"/>
    <property type="evidence" value="ECO:0007669"/>
    <property type="project" value="InterPro"/>
</dbReference>
<feature type="region of interest" description="Disordered" evidence="6">
    <location>
        <begin position="1"/>
        <end position="59"/>
    </location>
</feature>
<evidence type="ECO:0000313" key="7">
    <source>
        <dbReference type="EMBL" id="SPO02251.1"/>
    </source>
</evidence>